<comment type="caution">
    <text evidence="2">The sequence shown here is derived from an EMBL/GenBank/DDBJ whole genome shotgun (WGS) entry which is preliminary data.</text>
</comment>
<dbReference type="EMBL" id="ABYU02000043">
    <property type="protein sequence ID" value="EEX20445.1"/>
    <property type="molecule type" value="Genomic_DNA"/>
</dbReference>
<dbReference type="AlphaFoldDB" id="C9LBD8"/>
<dbReference type="STRING" id="537007.BLAHAN_06746"/>
<keyword evidence="3" id="KW-1185">Reference proteome</keyword>
<dbReference type="InterPro" id="IPR023804">
    <property type="entry name" value="DUF3792_TM"/>
</dbReference>
<name>C9LBD8_BLAHA</name>
<keyword evidence="1" id="KW-1133">Transmembrane helix</keyword>
<dbReference type="HOGENOM" id="CLU_2841066_0_0_9"/>
<proteinExistence type="predicted"/>
<dbReference type="NCBIfam" id="TIGR04086">
    <property type="entry name" value="TIGR04086_membr"/>
    <property type="match status" value="1"/>
</dbReference>
<reference evidence="2" key="1">
    <citation type="submission" date="2009-09" db="EMBL/GenBank/DDBJ databases">
        <authorList>
            <person name="Weinstock G."/>
            <person name="Sodergren E."/>
            <person name="Clifton S."/>
            <person name="Fulton L."/>
            <person name="Fulton B."/>
            <person name="Courtney L."/>
            <person name="Fronick C."/>
            <person name="Harrison M."/>
            <person name="Strong C."/>
            <person name="Farmer C."/>
            <person name="Delahaunty K."/>
            <person name="Markovic C."/>
            <person name="Hall O."/>
            <person name="Minx P."/>
            <person name="Tomlinson C."/>
            <person name="Mitreva M."/>
            <person name="Nelson J."/>
            <person name="Hou S."/>
            <person name="Wollam A."/>
            <person name="Pepin K.H."/>
            <person name="Johnson M."/>
            <person name="Bhonagiri V."/>
            <person name="Nash W.E."/>
            <person name="Warren W."/>
            <person name="Chinwalla A."/>
            <person name="Mardis E.R."/>
            <person name="Wilson R.K."/>
        </authorList>
    </citation>
    <scope>NUCLEOTIDE SEQUENCE [LARGE SCALE GENOMIC DNA]</scope>
    <source>
        <strain evidence="2">DSM 20583</strain>
    </source>
</reference>
<dbReference type="Proteomes" id="UP000003755">
    <property type="component" value="Unassembled WGS sequence"/>
</dbReference>
<accession>C9LBD8</accession>
<organism evidence="2 3">
    <name type="scientific">Blautia hansenii DSM 20583</name>
    <dbReference type="NCBI Taxonomy" id="537007"/>
    <lineage>
        <taxon>Bacteria</taxon>
        <taxon>Bacillati</taxon>
        <taxon>Bacillota</taxon>
        <taxon>Clostridia</taxon>
        <taxon>Lachnospirales</taxon>
        <taxon>Lachnospiraceae</taxon>
        <taxon>Blautia</taxon>
    </lineage>
</organism>
<evidence type="ECO:0008006" key="4">
    <source>
        <dbReference type="Google" id="ProtNLM"/>
    </source>
</evidence>
<feature type="transmembrane region" description="Helical" evidence="1">
    <location>
        <begin position="47"/>
        <end position="64"/>
    </location>
</feature>
<keyword evidence="1" id="KW-0812">Transmembrane</keyword>
<gene>
    <name evidence="2" type="ORF">BLAHAN_06746</name>
</gene>
<feature type="transmembrane region" description="Helical" evidence="1">
    <location>
        <begin position="15"/>
        <end position="35"/>
    </location>
</feature>
<evidence type="ECO:0000256" key="1">
    <source>
        <dbReference type="SAM" id="Phobius"/>
    </source>
</evidence>
<evidence type="ECO:0000313" key="3">
    <source>
        <dbReference type="Proteomes" id="UP000003755"/>
    </source>
</evidence>
<dbReference type="Pfam" id="PF12670">
    <property type="entry name" value="DUF3792"/>
    <property type="match status" value="1"/>
</dbReference>
<protein>
    <recommendedName>
        <fullName evidence="4">TIGR04086 family membrane protein</fullName>
    </recommendedName>
</protein>
<sequence length="65" mass="7301">MADFIWEKKIKVRRFAWGMGVGTGYAVLLMAVTFLTVHQISGDFKEMLMMFFLCFFGGTLGGILA</sequence>
<evidence type="ECO:0000313" key="2">
    <source>
        <dbReference type="EMBL" id="EEX20445.1"/>
    </source>
</evidence>
<keyword evidence="1" id="KW-0472">Membrane</keyword>